<dbReference type="RefSeq" id="WP_011877209.1">
    <property type="nucleotide sequence ID" value="NC_009253.1"/>
</dbReference>
<feature type="domain" description="EAL" evidence="1">
    <location>
        <begin position="1"/>
        <end position="245"/>
    </location>
</feature>
<dbReference type="eggNOG" id="COG2200">
    <property type="taxonomic scope" value="Bacteria"/>
</dbReference>
<name>A4J2S1_DESRM</name>
<gene>
    <name evidence="2" type="ordered locus">Dred_0836</name>
</gene>
<dbReference type="HOGENOM" id="CLU_000445_70_50_9"/>
<evidence type="ECO:0000259" key="1">
    <source>
        <dbReference type="PROSITE" id="PS50883"/>
    </source>
</evidence>
<sequence length="252" mass="28201">MDDVTRILRDEKVSIVFQPINDLKNNSTYAYEALARGPMGGNLYYPTSLFSVAQKLGKIDEIDLLCVKKALQESEVFPKVKLFINVRPATLLNRSQDIFKLLPKGRNIVLEVAEIGLGVKMQKELIRVVRELKEYGIKIALDDIGAGDRNFTNLCEIPADFLKIDKCIIQGLTKFKNGSAPHYLALLKALNTVSRELGAMVITEGVETPLQLQIVRDAGIRLVQGFLISHPKPAGYWIKNRRDICASGSRYL</sequence>
<evidence type="ECO:0000313" key="2">
    <source>
        <dbReference type="EMBL" id="ABO49374.1"/>
    </source>
</evidence>
<dbReference type="OrthoDB" id="9813903at2"/>
<dbReference type="InterPro" id="IPR035919">
    <property type="entry name" value="EAL_sf"/>
</dbReference>
<dbReference type="InterPro" id="IPR050706">
    <property type="entry name" value="Cyclic-di-GMP_PDE-like"/>
</dbReference>
<dbReference type="InterPro" id="IPR001633">
    <property type="entry name" value="EAL_dom"/>
</dbReference>
<dbReference type="EMBL" id="CP000612">
    <property type="protein sequence ID" value="ABO49374.1"/>
    <property type="molecule type" value="Genomic_DNA"/>
</dbReference>
<dbReference type="PANTHER" id="PTHR33121:SF76">
    <property type="entry name" value="SIGNALING PROTEIN"/>
    <property type="match status" value="1"/>
</dbReference>
<dbReference type="PANTHER" id="PTHR33121">
    <property type="entry name" value="CYCLIC DI-GMP PHOSPHODIESTERASE PDEF"/>
    <property type="match status" value="1"/>
</dbReference>
<dbReference type="GO" id="GO:0071111">
    <property type="term" value="F:cyclic-guanylate-specific phosphodiesterase activity"/>
    <property type="evidence" value="ECO:0007669"/>
    <property type="project" value="InterPro"/>
</dbReference>
<keyword evidence="3" id="KW-1185">Reference proteome</keyword>
<dbReference type="SUPFAM" id="SSF141868">
    <property type="entry name" value="EAL domain-like"/>
    <property type="match status" value="1"/>
</dbReference>
<dbReference type="Gene3D" id="3.20.20.450">
    <property type="entry name" value="EAL domain"/>
    <property type="match status" value="1"/>
</dbReference>
<evidence type="ECO:0000313" key="3">
    <source>
        <dbReference type="Proteomes" id="UP000001556"/>
    </source>
</evidence>
<protein>
    <submittedName>
        <fullName evidence="2">Diguanylate phosphodiesterase</fullName>
    </submittedName>
</protein>
<dbReference type="STRING" id="349161.Dred_0836"/>
<dbReference type="Proteomes" id="UP000001556">
    <property type="component" value="Chromosome"/>
</dbReference>
<proteinExistence type="predicted"/>
<reference evidence="2 3" key="1">
    <citation type="submission" date="2007-03" db="EMBL/GenBank/DDBJ databases">
        <title>Complete sequence of Desulfotomaculum reducens MI-1.</title>
        <authorList>
            <consortium name="US DOE Joint Genome Institute"/>
            <person name="Copeland A."/>
            <person name="Lucas S."/>
            <person name="Lapidus A."/>
            <person name="Barry K."/>
            <person name="Detter J.C."/>
            <person name="Glavina del Rio T."/>
            <person name="Hammon N."/>
            <person name="Israni S."/>
            <person name="Dalin E."/>
            <person name="Tice H."/>
            <person name="Pitluck S."/>
            <person name="Sims D."/>
            <person name="Brettin T."/>
            <person name="Bruce D."/>
            <person name="Han C."/>
            <person name="Tapia R."/>
            <person name="Schmutz J."/>
            <person name="Larimer F."/>
            <person name="Land M."/>
            <person name="Hauser L."/>
            <person name="Kyrpides N."/>
            <person name="Kim E."/>
            <person name="Tebo B.M."/>
            <person name="Richardson P."/>
        </authorList>
    </citation>
    <scope>NUCLEOTIDE SEQUENCE [LARGE SCALE GENOMIC DNA]</scope>
    <source>
        <strain evidence="2 3">MI-1</strain>
    </source>
</reference>
<dbReference type="Pfam" id="PF00563">
    <property type="entry name" value="EAL"/>
    <property type="match status" value="1"/>
</dbReference>
<dbReference type="SMART" id="SM00052">
    <property type="entry name" value="EAL"/>
    <property type="match status" value="1"/>
</dbReference>
<accession>A4J2S1</accession>
<dbReference type="CDD" id="cd01948">
    <property type="entry name" value="EAL"/>
    <property type="match status" value="1"/>
</dbReference>
<dbReference type="AlphaFoldDB" id="A4J2S1"/>
<dbReference type="PROSITE" id="PS50883">
    <property type="entry name" value="EAL"/>
    <property type="match status" value="1"/>
</dbReference>
<dbReference type="KEGG" id="drm:Dred_0836"/>
<organism evidence="2 3">
    <name type="scientific">Desulforamulus reducens (strain ATCC BAA-1160 / DSM 100696 / MI-1)</name>
    <name type="common">Desulfotomaculum reducens</name>
    <dbReference type="NCBI Taxonomy" id="349161"/>
    <lineage>
        <taxon>Bacteria</taxon>
        <taxon>Bacillati</taxon>
        <taxon>Bacillota</taxon>
        <taxon>Clostridia</taxon>
        <taxon>Eubacteriales</taxon>
        <taxon>Peptococcaceae</taxon>
        <taxon>Desulforamulus</taxon>
    </lineage>
</organism>